<reference evidence="1" key="1">
    <citation type="submission" date="2016-05" db="EMBL/GenBank/DDBJ databases">
        <authorList>
            <person name="Lavstsen T."/>
            <person name="Jespersen J.S."/>
        </authorList>
    </citation>
    <scope>NUCLEOTIDE SEQUENCE</scope>
    <source>
        <tissue evidence="1">Brain</tissue>
    </source>
</reference>
<dbReference type="EMBL" id="HADZ01013274">
    <property type="protein sequence ID" value="SBP77215.1"/>
    <property type="molecule type" value="Transcribed_RNA"/>
</dbReference>
<feature type="non-terminal residue" evidence="1">
    <location>
        <position position="54"/>
    </location>
</feature>
<feature type="non-terminal residue" evidence="1">
    <location>
        <position position="1"/>
    </location>
</feature>
<dbReference type="AlphaFoldDB" id="A0A1A8CEN2"/>
<evidence type="ECO:0000313" key="1">
    <source>
        <dbReference type="EMBL" id="SBP77215.1"/>
    </source>
</evidence>
<protein>
    <submittedName>
        <fullName evidence="1">Si:ch211-238e22.2</fullName>
    </submittedName>
</protein>
<sequence>ACELEGTSGQSTVQTTTKGPKWTLSSGCLRGCLTESPTTRCLRRCGVPLAVGQL</sequence>
<name>A0A1A8CEN2_NOTKA</name>
<gene>
    <name evidence="1" type="primary">SI:CH211-238E22.2</name>
</gene>
<accession>A0A1A8CEN2</accession>
<proteinExistence type="predicted"/>
<reference evidence="1" key="2">
    <citation type="submission" date="2016-06" db="EMBL/GenBank/DDBJ databases">
        <title>The genome of a short-lived fish provides insights into sex chromosome evolution and the genetic control of aging.</title>
        <authorList>
            <person name="Reichwald K."/>
            <person name="Felder M."/>
            <person name="Petzold A."/>
            <person name="Koch P."/>
            <person name="Groth M."/>
            <person name="Platzer M."/>
        </authorList>
    </citation>
    <scope>NUCLEOTIDE SEQUENCE</scope>
    <source>
        <tissue evidence="1">Brain</tissue>
    </source>
</reference>
<organism evidence="1">
    <name type="scientific">Nothobranchius kadleci</name>
    <name type="common">African annual killifish</name>
    <dbReference type="NCBI Taxonomy" id="1051664"/>
    <lineage>
        <taxon>Eukaryota</taxon>
        <taxon>Metazoa</taxon>
        <taxon>Chordata</taxon>
        <taxon>Craniata</taxon>
        <taxon>Vertebrata</taxon>
        <taxon>Euteleostomi</taxon>
        <taxon>Actinopterygii</taxon>
        <taxon>Neopterygii</taxon>
        <taxon>Teleostei</taxon>
        <taxon>Neoteleostei</taxon>
        <taxon>Acanthomorphata</taxon>
        <taxon>Ovalentaria</taxon>
        <taxon>Atherinomorphae</taxon>
        <taxon>Cyprinodontiformes</taxon>
        <taxon>Nothobranchiidae</taxon>
        <taxon>Nothobranchius</taxon>
    </lineage>
</organism>